<evidence type="ECO:0000313" key="3">
    <source>
        <dbReference type="EMBL" id="KAK9722896.1"/>
    </source>
</evidence>
<evidence type="ECO:0000256" key="1">
    <source>
        <dbReference type="ARBA" id="ARBA00009740"/>
    </source>
</evidence>
<reference evidence="3 4" key="1">
    <citation type="submission" date="2023-04" db="EMBL/GenBank/DDBJ databases">
        <title>Genome of Basidiobolus ranarum AG-B5.</title>
        <authorList>
            <person name="Stajich J.E."/>
            <person name="Carter-House D."/>
            <person name="Gryganskyi A."/>
        </authorList>
    </citation>
    <scope>NUCLEOTIDE SEQUENCE [LARGE SCALE GENOMIC DNA]</scope>
    <source>
        <strain evidence="3 4">AG-B5</strain>
    </source>
</reference>
<feature type="non-terminal residue" evidence="3">
    <location>
        <position position="107"/>
    </location>
</feature>
<dbReference type="PANTHER" id="PTHR31360:SF0">
    <property type="entry name" value="OIL BODY-ASSOCIATED PROTEIN 1B"/>
    <property type="match status" value="1"/>
</dbReference>
<proteinExistence type="inferred from homology"/>
<dbReference type="Proteomes" id="UP001479436">
    <property type="component" value="Unassembled WGS sequence"/>
</dbReference>
<keyword evidence="4" id="KW-1185">Reference proteome</keyword>
<organism evidence="3 4">
    <name type="scientific">Basidiobolus ranarum</name>
    <dbReference type="NCBI Taxonomy" id="34480"/>
    <lineage>
        <taxon>Eukaryota</taxon>
        <taxon>Fungi</taxon>
        <taxon>Fungi incertae sedis</taxon>
        <taxon>Zoopagomycota</taxon>
        <taxon>Entomophthoromycotina</taxon>
        <taxon>Basidiobolomycetes</taxon>
        <taxon>Basidiobolales</taxon>
        <taxon>Basidiobolaceae</taxon>
        <taxon>Basidiobolus</taxon>
    </lineage>
</organism>
<dbReference type="PANTHER" id="PTHR31360">
    <property type="match status" value="1"/>
</dbReference>
<dbReference type="Pfam" id="PF06884">
    <property type="entry name" value="DUF1264"/>
    <property type="match status" value="1"/>
</dbReference>
<sequence>MLEQDPRVAGEEPSLKSKTLQAGASMSQSFEPVKHICQHLCGIHFYADDMNRQVIAHHYCTQLSEDMHQCIIYDSDKPNAKLIGVEYVVSEMVFKKLPDEEKRFCHS</sequence>
<comment type="caution">
    <text evidence="3">The sequence shown here is derived from an EMBL/GenBank/DDBJ whole genome shotgun (WGS) entry which is preliminary data.</text>
</comment>
<feature type="compositionally biased region" description="Basic and acidic residues" evidence="2">
    <location>
        <begin position="1"/>
        <end position="15"/>
    </location>
</feature>
<dbReference type="EMBL" id="JASJQH010006937">
    <property type="protein sequence ID" value="KAK9722896.1"/>
    <property type="molecule type" value="Genomic_DNA"/>
</dbReference>
<accession>A0ABR2W8U9</accession>
<protein>
    <submittedName>
        <fullName evidence="3">Uncharacterized protein</fullName>
    </submittedName>
</protein>
<dbReference type="InterPro" id="IPR010686">
    <property type="entry name" value="OBAP-like"/>
</dbReference>
<evidence type="ECO:0000256" key="2">
    <source>
        <dbReference type="SAM" id="MobiDB-lite"/>
    </source>
</evidence>
<name>A0ABR2W8U9_9FUNG</name>
<gene>
    <name evidence="3" type="ORF">K7432_002333</name>
</gene>
<evidence type="ECO:0000313" key="4">
    <source>
        <dbReference type="Proteomes" id="UP001479436"/>
    </source>
</evidence>
<comment type="similarity">
    <text evidence="1">Belongs to the OBAP family.</text>
</comment>
<feature type="region of interest" description="Disordered" evidence="2">
    <location>
        <begin position="1"/>
        <end position="23"/>
    </location>
</feature>